<gene>
    <name evidence="9" type="ORF">GCM10009854_17080</name>
</gene>
<keyword evidence="2" id="KW-0813">Transport</keyword>
<dbReference type="EMBL" id="BAAARA010000004">
    <property type="protein sequence ID" value="GAA2341206.1"/>
    <property type="molecule type" value="Genomic_DNA"/>
</dbReference>
<dbReference type="Proteomes" id="UP001501218">
    <property type="component" value="Unassembled WGS sequence"/>
</dbReference>
<protein>
    <recommendedName>
        <fullName evidence="8">Major facilitator superfamily (MFS) profile domain-containing protein</fullName>
    </recommendedName>
</protein>
<feature type="transmembrane region" description="Helical" evidence="7">
    <location>
        <begin position="18"/>
        <end position="41"/>
    </location>
</feature>
<feature type="domain" description="Major facilitator superfamily (MFS) profile" evidence="8">
    <location>
        <begin position="18"/>
        <end position="391"/>
    </location>
</feature>
<dbReference type="Gene3D" id="1.20.1250.20">
    <property type="entry name" value="MFS general substrate transporter like domains"/>
    <property type="match status" value="2"/>
</dbReference>
<evidence type="ECO:0000256" key="3">
    <source>
        <dbReference type="ARBA" id="ARBA00022475"/>
    </source>
</evidence>
<name>A0ABN3FZR9_9PSEU</name>
<keyword evidence="10" id="KW-1185">Reference proteome</keyword>
<evidence type="ECO:0000256" key="7">
    <source>
        <dbReference type="SAM" id="Phobius"/>
    </source>
</evidence>
<dbReference type="PANTHER" id="PTHR23517">
    <property type="entry name" value="RESISTANCE PROTEIN MDTM, PUTATIVE-RELATED-RELATED"/>
    <property type="match status" value="1"/>
</dbReference>
<dbReference type="InterPro" id="IPR011701">
    <property type="entry name" value="MFS"/>
</dbReference>
<evidence type="ECO:0000256" key="5">
    <source>
        <dbReference type="ARBA" id="ARBA00022989"/>
    </source>
</evidence>
<evidence type="ECO:0000259" key="8">
    <source>
        <dbReference type="PROSITE" id="PS50850"/>
    </source>
</evidence>
<dbReference type="InterPro" id="IPR050171">
    <property type="entry name" value="MFS_Transporters"/>
</dbReference>
<feature type="transmembrane region" description="Helical" evidence="7">
    <location>
        <begin position="366"/>
        <end position="384"/>
    </location>
</feature>
<organism evidence="9 10">
    <name type="scientific">Saccharopolyspora halophila</name>
    <dbReference type="NCBI Taxonomy" id="405551"/>
    <lineage>
        <taxon>Bacteria</taxon>
        <taxon>Bacillati</taxon>
        <taxon>Actinomycetota</taxon>
        <taxon>Actinomycetes</taxon>
        <taxon>Pseudonocardiales</taxon>
        <taxon>Pseudonocardiaceae</taxon>
        <taxon>Saccharopolyspora</taxon>
    </lineage>
</organism>
<dbReference type="RefSeq" id="WP_344128545.1">
    <property type="nucleotide sequence ID" value="NZ_BAAARA010000004.1"/>
</dbReference>
<dbReference type="Pfam" id="PF07690">
    <property type="entry name" value="MFS_1"/>
    <property type="match status" value="1"/>
</dbReference>
<dbReference type="InterPro" id="IPR020846">
    <property type="entry name" value="MFS_dom"/>
</dbReference>
<proteinExistence type="predicted"/>
<feature type="transmembrane region" description="Helical" evidence="7">
    <location>
        <begin position="304"/>
        <end position="327"/>
    </location>
</feature>
<comment type="caution">
    <text evidence="9">The sequence shown here is derived from an EMBL/GenBank/DDBJ whole genome shotgun (WGS) entry which is preliminary data.</text>
</comment>
<accession>A0ABN3FZR9</accession>
<comment type="subcellular location">
    <subcellularLocation>
        <location evidence="1">Cell membrane</location>
        <topology evidence="1">Multi-pass membrane protein</topology>
    </subcellularLocation>
</comment>
<dbReference type="PROSITE" id="PS50850">
    <property type="entry name" value="MFS"/>
    <property type="match status" value="1"/>
</dbReference>
<keyword evidence="5 7" id="KW-1133">Transmembrane helix</keyword>
<feature type="transmembrane region" description="Helical" evidence="7">
    <location>
        <begin position="278"/>
        <end position="298"/>
    </location>
</feature>
<sequence>MSATTEAGTQRTVGVPRVLASVAAVVTCGVFPVFLIGGLGVQLQQDLGFGAALLGVGAAGFFGVASVFSRSMGWVTERVGARLGMRLGALGSALCLFGLAAAPNVIWLLALLWLAGLPNSLAQPASNLLIAQGIPAARRGMGFGVKQSSIPTATLLAGVAVPAIALTIGWRWVFVIAGGVGLVAALVVPKLPGAERSASPDRVERGGGSPRGALLLIAISGGLGSAAANALGAFVTTTAVGVGFSPSAAGLVLSLGSAAGLIVRLGAGVLADRGDPNLLRAITVMLLIGAAGYGLMAAHSQPVFLVGVAIGFGAGWAWPGLLNFAVAKLNPGRVASATSFTQTGIYLGGSLGPLLFGLLAQHMGLASAWLAAGVCAVTAGLLLLPVQRSRRGVSASASSRRS</sequence>
<dbReference type="InterPro" id="IPR036259">
    <property type="entry name" value="MFS_trans_sf"/>
</dbReference>
<evidence type="ECO:0000256" key="1">
    <source>
        <dbReference type="ARBA" id="ARBA00004651"/>
    </source>
</evidence>
<keyword evidence="6 7" id="KW-0472">Membrane</keyword>
<feature type="transmembrane region" description="Helical" evidence="7">
    <location>
        <begin position="212"/>
        <end position="235"/>
    </location>
</feature>
<evidence type="ECO:0000256" key="2">
    <source>
        <dbReference type="ARBA" id="ARBA00022448"/>
    </source>
</evidence>
<keyword evidence="3" id="KW-1003">Cell membrane</keyword>
<keyword evidence="4 7" id="KW-0812">Transmembrane</keyword>
<feature type="transmembrane region" description="Helical" evidence="7">
    <location>
        <begin position="89"/>
        <end position="115"/>
    </location>
</feature>
<feature type="transmembrane region" description="Helical" evidence="7">
    <location>
        <begin position="247"/>
        <end position="266"/>
    </location>
</feature>
<dbReference type="SUPFAM" id="SSF103473">
    <property type="entry name" value="MFS general substrate transporter"/>
    <property type="match status" value="1"/>
</dbReference>
<evidence type="ECO:0000313" key="10">
    <source>
        <dbReference type="Proteomes" id="UP001501218"/>
    </source>
</evidence>
<evidence type="ECO:0000256" key="4">
    <source>
        <dbReference type="ARBA" id="ARBA00022692"/>
    </source>
</evidence>
<feature type="transmembrane region" description="Helical" evidence="7">
    <location>
        <begin position="47"/>
        <end position="68"/>
    </location>
</feature>
<feature type="transmembrane region" description="Helical" evidence="7">
    <location>
        <begin position="149"/>
        <end position="166"/>
    </location>
</feature>
<dbReference type="PANTHER" id="PTHR23517:SF13">
    <property type="entry name" value="MAJOR FACILITATOR SUPERFAMILY MFS_1"/>
    <property type="match status" value="1"/>
</dbReference>
<evidence type="ECO:0000313" key="9">
    <source>
        <dbReference type="EMBL" id="GAA2341206.1"/>
    </source>
</evidence>
<feature type="transmembrane region" description="Helical" evidence="7">
    <location>
        <begin position="339"/>
        <end position="360"/>
    </location>
</feature>
<reference evidence="9 10" key="1">
    <citation type="journal article" date="2019" name="Int. J. Syst. Evol. Microbiol.">
        <title>The Global Catalogue of Microorganisms (GCM) 10K type strain sequencing project: providing services to taxonomists for standard genome sequencing and annotation.</title>
        <authorList>
            <consortium name="The Broad Institute Genomics Platform"/>
            <consortium name="The Broad Institute Genome Sequencing Center for Infectious Disease"/>
            <person name="Wu L."/>
            <person name="Ma J."/>
        </authorList>
    </citation>
    <scope>NUCLEOTIDE SEQUENCE [LARGE SCALE GENOMIC DNA]</scope>
    <source>
        <strain evidence="9 10">JCM 16221</strain>
    </source>
</reference>
<evidence type="ECO:0000256" key="6">
    <source>
        <dbReference type="ARBA" id="ARBA00023136"/>
    </source>
</evidence>